<gene>
    <name evidence="1" type="ORF">M9Y10_021952</name>
</gene>
<dbReference type="InterPro" id="IPR016024">
    <property type="entry name" value="ARM-type_fold"/>
</dbReference>
<evidence type="ECO:0000313" key="1">
    <source>
        <dbReference type="EMBL" id="KAK8893530.1"/>
    </source>
</evidence>
<comment type="caution">
    <text evidence="1">The sequence shown here is derived from an EMBL/GenBank/DDBJ whole genome shotgun (WGS) entry which is preliminary data.</text>
</comment>
<evidence type="ECO:0000313" key="2">
    <source>
        <dbReference type="Proteomes" id="UP001470230"/>
    </source>
</evidence>
<dbReference type="SUPFAM" id="SSF48371">
    <property type="entry name" value="ARM repeat"/>
    <property type="match status" value="1"/>
</dbReference>
<dbReference type="Proteomes" id="UP001470230">
    <property type="component" value="Unassembled WGS sequence"/>
</dbReference>
<keyword evidence="2" id="KW-1185">Reference proteome</keyword>
<accession>A0ABR2KQX8</accession>
<dbReference type="EMBL" id="JAPFFF010000003">
    <property type="protein sequence ID" value="KAK8893530.1"/>
    <property type="molecule type" value="Genomic_DNA"/>
</dbReference>
<name>A0ABR2KQX8_9EUKA</name>
<dbReference type="InterPro" id="IPR011989">
    <property type="entry name" value="ARM-like"/>
</dbReference>
<reference evidence="1 2" key="1">
    <citation type="submission" date="2024-04" db="EMBL/GenBank/DDBJ databases">
        <title>Tritrichomonas musculus Genome.</title>
        <authorList>
            <person name="Alves-Ferreira E."/>
            <person name="Grigg M."/>
            <person name="Lorenzi H."/>
            <person name="Galac M."/>
        </authorList>
    </citation>
    <scope>NUCLEOTIDE SEQUENCE [LARGE SCALE GENOMIC DNA]</scope>
    <source>
        <strain evidence="1 2">EAF2021</strain>
    </source>
</reference>
<dbReference type="Gene3D" id="1.25.10.10">
    <property type="entry name" value="Leucine-rich Repeat Variant"/>
    <property type="match status" value="1"/>
</dbReference>
<proteinExistence type="predicted"/>
<organism evidence="1 2">
    <name type="scientific">Tritrichomonas musculus</name>
    <dbReference type="NCBI Taxonomy" id="1915356"/>
    <lineage>
        <taxon>Eukaryota</taxon>
        <taxon>Metamonada</taxon>
        <taxon>Parabasalia</taxon>
        <taxon>Tritrichomonadida</taxon>
        <taxon>Tritrichomonadidae</taxon>
        <taxon>Tritrichomonas</taxon>
    </lineage>
</organism>
<protein>
    <submittedName>
        <fullName evidence="1">Uncharacterized protein</fullName>
    </submittedName>
</protein>
<sequence>MVKFDNYNFHLTELSNYIKFQNYQRERLSDKRFEERIFMASGVPYKFSTKQEIEPFLTMMSNPETVLNGIDGLYNFCSDTKVVLSHQQAAVFLNVIQNFANNQDVIERTLKLIERILEFGEPFNSEVFSTEPFLYIFFTLRKLHFSLTSLYHIVRSSSHCAHLVLEKLTNGQYVSVESLLQVDSYNLEYNIIFLSSFALYDEPVFFDFISSFLLTIFNLSQLGLRPSVRNACLIFLMNSLSKNKSLLELIAYHQYFSTPFQTPPKDRDERILELKILNMVSYQTHNAVRVIVNNDLLPFISSCMKIRQSDISNQKAEAGNTDNNNNGIDYDVSCFAIDVMKQIASCGKEATQILYQSGIVENIFSFLNDQSQFNAFNSSLMALLEIIKYSTTEQKNLLVKNGLFEYLGEAFGAIPDDLLEEATKNIKEILDIADAERNVCVLESLFGAQSLMEELQNMSANVETESGLVAQEILSKAKALISPAP</sequence>